<evidence type="ECO:0000256" key="1">
    <source>
        <dbReference type="ARBA" id="ARBA00023125"/>
    </source>
</evidence>
<dbReference type="SUPFAM" id="SSF46689">
    <property type="entry name" value="Homeodomain-like"/>
    <property type="match status" value="1"/>
</dbReference>
<dbReference type="AlphaFoldDB" id="A0A919T3E7"/>
<reference evidence="5" key="1">
    <citation type="submission" date="2021-03" db="EMBL/GenBank/DDBJ databases">
        <title>Whole genome shotgun sequence of Actinoplanes consettensis NBRC 14913.</title>
        <authorList>
            <person name="Komaki H."/>
            <person name="Tamura T."/>
        </authorList>
    </citation>
    <scope>NUCLEOTIDE SEQUENCE</scope>
    <source>
        <strain evidence="5">NBRC 14913</strain>
    </source>
</reference>
<evidence type="ECO:0000256" key="3">
    <source>
        <dbReference type="SAM" id="Phobius"/>
    </source>
</evidence>
<keyword evidence="3" id="KW-0472">Membrane</keyword>
<evidence type="ECO:0000259" key="4">
    <source>
        <dbReference type="PROSITE" id="PS50977"/>
    </source>
</evidence>
<organism evidence="5 6">
    <name type="scientific">Winogradskya consettensis</name>
    <dbReference type="NCBI Taxonomy" id="113560"/>
    <lineage>
        <taxon>Bacteria</taxon>
        <taxon>Bacillati</taxon>
        <taxon>Actinomycetota</taxon>
        <taxon>Actinomycetes</taxon>
        <taxon>Micromonosporales</taxon>
        <taxon>Micromonosporaceae</taxon>
        <taxon>Winogradskya</taxon>
    </lineage>
</organism>
<proteinExistence type="predicted"/>
<accession>A0A919T3E7</accession>
<feature type="transmembrane region" description="Helical" evidence="3">
    <location>
        <begin position="21"/>
        <end position="41"/>
    </location>
</feature>
<dbReference type="InterPro" id="IPR001647">
    <property type="entry name" value="HTH_TetR"/>
</dbReference>
<evidence type="ECO:0000313" key="5">
    <source>
        <dbReference type="EMBL" id="GIM85510.1"/>
    </source>
</evidence>
<sequence length="218" mass="23527">MGMDTTFQRARSDEQREARRLAILGTVAAMLTEMPVTAISLNELSRRAGLAKSNVLRYFESREAILLELLDSEWKQWLAALPAQLDGVADGPSLAVALTDSLRSRRVLCDLLSAQAGVLERNVSADVAARYKRAALADVTALAALFRKTLPQLTAPAAEQLCAAAVMVIGAVWTHSQPSTGMLAAYREDPSLATFKMEFAPSLRGVLELLITGALRTS</sequence>
<dbReference type="EMBL" id="BOQP01000088">
    <property type="protein sequence ID" value="GIM85510.1"/>
    <property type="molecule type" value="Genomic_DNA"/>
</dbReference>
<keyword evidence="3" id="KW-1133">Transmembrane helix</keyword>
<gene>
    <name evidence="5" type="ORF">Aco04nite_96610</name>
</gene>
<feature type="DNA-binding region" description="H-T-H motif" evidence="2">
    <location>
        <begin position="40"/>
        <end position="59"/>
    </location>
</feature>
<keyword evidence="6" id="KW-1185">Reference proteome</keyword>
<feature type="domain" description="HTH tetR-type" evidence="4">
    <location>
        <begin position="17"/>
        <end position="77"/>
    </location>
</feature>
<keyword evidence="1 2" id="KW-0238">DNA-binding</keyword>
<dbReference type="InterPro" id="IPR041483">
    <property type="entry name" value="TetR_C_34"/>
</dbReference>
<comment type="caution">
    <text evidence="5">The sequence shown here is derived from an EMBL/GenBank/DDBJ whole genome shotgun (WGS) entry which is preliminary data.</text>
</comment>
<protein>
    <submittedName>
        <fullName evidence="5">TetR family transcriptional regulator</fullName>
    </submittedName>
</protein>
<evidence type="ECO:0000256" key="2">
    <source>
        <dbReference type="PROSITE-ProRule" id="PRU00335"/>
    </source>
</evidence>
<dbReference type="Pfam" id="PF17929">
    <property type="entry name" value="TetR_C_34"/>
    <property type="match status" value="1"/>
</dbReference>
<dbReference type="Gene3D" id="1.10.357.10">
    <property type="entry name" value="Tetracycline Repressor, domain 2"/>
    <property type="match status" value="1"/>
</dbReference>
<name>A0A919T3E7_9ACTN</name>
<keyword evidence="3" id="KW-0812">Transmembrane</keyword>
<dbReference type="PROSITE" id="PS50977">
    <property type="entry name" value="HTH_TETR_2"/>
    <property type="match status" value="1"/>
</dbReference>
<dbReference type="Proteomes" id="UP000680865">
    <property type="component" value="Unassembled WGS sequence"/>
</dbReference>
<dbReference type="InterPro" id="IPR009057">
    <property type="entry name" value="Homeodomain-like_sf"/>
</dbReference>
<dbReference type="GO" id="GO:0003677">
    <property type="term" value="F:DNA binding"/>
    <property type="evidence" value="ECO:0007669"/>
    <property type="project" value="UniProtKB-UniRule"/>
</dbReference>
<evidence type="ECO:0000313" key="6">
    <source>
        <dbReference type="Proteomes" id="UP000680865"/>
    </source>
</evidence>